<feature type="compositionally biased region" description="Low complexity" evidence="1">
    <location>
        <begin position="79"/>
        <end position="100"/>
    </location>
</feature>
<dbReference type="Pfam" id="PF11350">
    <property type="entry name" value="DUF3152"/>
    <property type="match status" value="1"/>
</dbReference>
<accession>A0A2T0ZQC7</accession>
<keyword evidence="2" id="KW-0472">Membrane</keyword>
<evidence type="ECO:0000256" key="2">
    <source>
        <dbReference type="SAM" id="Phobius"/>
    </source>
</evidence>
<evidence type="ECO:0000256" key="1">
    <source>
        <dbReference type="SAM" id="MobiDB-lite"/>
    </source>
</evidence>
<feature type="region of interest" description="Disordered" evidence="1">
    <location>
        <begin position="75"/>
        <end position="119"/>
    </location>
</feature>
<keyword evidence="2" id="KW-0812">Transmembrane</keyword>
<gene>
    <name evidence="4" type="ORF">CLV47_12023</name>
</gene>
<organism evidence="4 5">
    <name type="scientific">Antricoccus suffuscus</name>
    <dbReference type="NCBI Taxonomy" id="1629062"/>
    <lineage>
        <taxon>Bacteria</taxon>
        <taxon>Bacillati</taxon>
        <taxon>Actinomycetota</taxon>
        <taxon>Actinomycetes</taxon>
        <taxon>Geodermatophilales</taxon>
        <taxon>Antricoccaceae</taxon>
        <taxon>Antricoccus</taxon>
    </lineage>
</organism>
<dbReference type="OrthoDB" id="9779865at2"/>
<evidence type="ECO:0000313" key="5">
    <source>
        <dbReference type="Proteomes" id="UP000237752"/>
    </source>
</evidence>
<dbReference type="InterPro" id="IPR022603">
    <property type="entry name" value="DUF3152"/>
</dbReference>
<sequence>MHHGSHPPSDDVSDDLQSNDRRKGGPHADSPPARPSRIARFVRAYGWRAYAVPVLAILTLAALLTVVRREWSSGATHLGSATKTAAQTSSGSAGASTAEGEQIDPSAPSPTGTFTPAGNGALNILPGSSAVLGTGGPVKTFVIEYEGGTNLDPAEFASYVEDTFADPRSWGAGGQMRFQRVDGSAPFDFRVALISPNHVESLCPGYGTEGYTSCRFGDRAVINLARWSVGVPFYDGHLDEYRQYVINHEVGHYLGHGHEGCPGPGALAPVMLQQTLKMDGCVVNPWPYPHGPTDNPANPN</sequence>
<comment type="caution">
    <text evidence="4">The sequence shown here is derived from an EMBL/GenBank/DDBJ whole genome shotgun (WGS) entry which is preliminary data.</text>
</comment>
<dbReference type="Proteomes" id="UP000237752">
    <property type="component" value="Unassembled WGS sequence"/>
</dbReference>
<keyword evidence="5" id="KW-1185">Reference proteome</keyword>
<feature type="domain" description="DUF3152" evidence="3">
    <location>
        <begin position="110"/>
        <end position="279"/>
    </location>
</feature>
<feature type="region of interest" description="Disordered" evidence="1">
    <location>
        <begin position="1"/>
        <end position="34"/>
    </location>
</feature>
<keyword evidence="2" id="KW-1133">Transmembrane helix</keyword>
<dbReference type="AlphaFoldDB" id="A0A2T0ZQC7"/>
<proteinExistence type="predicted"/>
<evidence type="ECO:0000259" key="3">
    <source>
        <dbReference type="Pfam" id="PF11350"/>
    </source>
</evidence>
<protein>
    <submittedName>
        <fullName evidence="4">Uncharacterized protein DUF3152</fullName>
    </submittedName>
</protein>
<dbReference type="SUPFAM" id="SSF55486">
    <property type="entry name" value="Metalloproteases ('zincins'), catalytic domain"/>
    <property type="match status" value="1"/>
</dbReference>
<evidence type="ECO:0000313" key="4">
    <source>
        <dbReference type="EMBL" id="PRZ38556.1"/>
    </source>
</evidence>
<feature type="transmembrane region" description="Helical" evidence="2">
    <location>
        <begin position="47"/>
        <end position="67"/>
    </location>
</feature>
<dbReference type="EMBL" id="PVUE01000020">
    <property type="protein sequence ID" value="PRZ38556.1"/>
    <property type="molecule type" value="Genomic_DNA"/>
</dbReference>
<reference evidence="4 5" key="1">
    <citation type="submission" date="2018-03" db="EMBL/GenBank/DDBJ databases">
        <title>Genomic Encyclopedia of Archaeal and Bacterial Type Strains, Phase II (KMG-II): from individual species to whole genera.</title>
        <authorList>
            <person name="Goeker M."/>
        </authorList>
    </citation>
    <scope>NUCLEOTIDE SEQUENCE [LARGE SCALE GENOMIC DNA]</scope>
    <source>
        <strain evidence="4 5">DSM 100065</strain>
    </source>
</reference>
<name>A0A2T0ZQC7_9ACTN</name>